<reference evidence="1 2" key="1">
    <citation type="submission" date="2019-06" db="EMBL/GenBank/DDBJ databases">
        <title>Sequencing the genomes of 1000 actinobacteria strains.</title>
        <authorList>
            <person name="Klenk H.-P."/>
        </authorList>
    </citation>
    <scope>NUCLEOTIDE SEQUENCE [LARGE SCALE GENOMIC DNA]</scope>
    <source>
        <strain evidence="1 2">DSM 103495</strain>
    </source>
</reference>
<proteinExistence type="predicted"/>
<keyword evidence="2" id="KW-1185">Reference proteome</keyword>
<dbReference type="Pfam" id="PF13671">
    <property type="entry name" value="AAA_33"/>
    <property type="match status" value="1"/>
</dbReference>
<dbReference type="Proteomes" id="UP000316331">
    <property type="component" value="Unassembled WGS sequence"/>
</dbReference>
<gene>
    <name evidence="1" type="ORF">FB390_3994</name>
</gene>
<dbReference type="InterPro" id="IPR027417">
    <property type="entry name" value="P-loop_NTPase"/>
</dbReference>
<sequence>MLEDRDRVATGVRERLRGVADALGSRGLVLLCGFPASGKSTAAAYVRELTGAVVLDKDRFVPRLEEAVIEALTGDRNDRDSDVYRALIAPGLYEGLIRTGLTVAAAAPVVLDAPFLSTIRAAHAAGRTLGEHMRTYPESAPSIPIVTVWLDTPAERIRARMVARGADRDASKLAEWEVYRSSVLESGTREKAYDACDLIVPS</sequence>
<evidence type="ECO:0000313" key="1">
    <source>
        <dbReference type="EMBL" id="TQM32315.1"/>
    </source>
</evidence>
<dbReference type="AlphaFoldDB" id="A0A543FEM1"/>
<dbReference type="Gene3D" id="3.40.50.300">
    <property type="entry name" value="P-loop containing nucleotide triphosphate hydrolases"/>
    <property type="match status" value="1"/>
</dbReference>
<dbReference type="GO" id="GO:0016301">
    <property type="term" value="F:kinase activity"/>
    <property type="evidence" value="ECO:0007669"/>
    <property type="project" value="UniProtKB-KW"/>
</dbReference>
<organism evidence="1 2">
    <name type="scientific">Nocardia bhagyanarayanae</name>
    <dbReference type="NCBI Taxonomy" id="1215925"/>
    <lineage>
        <taxon>Bacteria</taxon>
        <taxon>Bacillati</taxon>
        <taxon>Actinomycetota</taxon>
        <taxon>Actinomycetes</taxon>
        <taxon>Mycobacteriales</taxon>
        <taxon>Nocardiaceae</taxon>
        <taxon>Nocardia</taxon>
    </lineage>
</organism>
<evidence type="ECO:0000313" key="2">
    <source>
        <dbReference type="Proteomes" id="UP000316331"/>
    </source>
</evidence>
<dbReference type="SUPFAM" id="SSF52540">
    <property type="entry name" value="P-loop containing nucleoside triphosphate hydrolases"/>
    <property type="match status" value="1"/>
</dbReference>
<accession>A0A543FEM1</accession>
<keyword evidence="1" id="KW-0808">Transferase</keyword>
<dbReference type="EMBL" id="VFPG01000001">
    <property type="protein sequence ID" value="TQM32315.1"/>
    <property type="molecule type" value="Genomic_DNA"/>
</dbReference>
<comment type="caution">
    <text evidence="1">The sequence shown here is derived from an EMBL/GenBank/DDBJ whole genome shotgun (WGS) entry which is preliminary data.</text>
</comment>
<keyword evidence="1" id="KW-0418">Kinase</keyword>
<protein>
    <submittedName>
        <fullName evidence="1">Putative kinase</fullName>
    </submittedName>
</protein>
<name>A0A543FEM1_9NOCA</name>